<evidence type="ECO:0000313" key="2">
    <source>
        <dbReference type="Proteomes" id="UP001231189"/>
    </source>
</evidence>
<dbReference type="AlphaFoldDB" id="A0AAD8WJG1"/>
<comment type="caution">
    <text evidence="1">The sequence shown here is derived from an EMBL/GenBank/DDBJ whole genome shotgun (WGS) entry which is preliminary data.</text>
</comment>
<dbReference type="Proteomes" id="UP001231189">
    <property type="component" value="Unassembled WGS sequence"/>
</dbReference>
<gene>
    <name evidence="1" type="ORF">QYE76_052385</name>
</gene>
<reference evidence="1" key="1">
    <citation type="submission" date="2023-07" db="EMBL/GenBank/DDBJ databases">
        <title>A chromosome-level genome assembly of Lolium multiflorum.</title>
        <authorList>
            <person name="Chen Y."/>
            <person name="Copetti D."/>
            <person name="Kolliker R."/>
            <person name="Studer B."/>
        </authorList>
    </citation>
    <scope>NUCLEOTIDE SEQUENCE</scope>
    <source>
        <strain evidence="1">02402/16</strain>
        <tissue evidence="1">Leaf</tissue>
    </source>
</reference>
<sequence>MELKLCYCCPPSTPGLESPGADAGHYEELPVSVPPHVPQGLCRDDEPGLDGWEEGAYAEAAEQLPDHDHPDGAAIMEKGGGAGAAPTQWLRAAFASVCRMVMMSVTLCGHL</sequence>
<organism evidence="1 2">
    <name type="scientific">Lolium multiflorum</name>
    <name type="common">Italian ryegrass</name>
    <name type="synonym">Lolium perenne subsp. multiflorum</name>
    <dbReference type="NCBI Taxonomy" id="4521"/>
    <lineage>
        <taxon>Eukaryota</taxon>
        <taxon>Viridiplantae</taxon>
        <taxon>Streptophyta</taxon>
        <taxon>Embryophyta</taxon>
        <taxon>Tracheophyta</taxon>
        <taxon>Spermatophyta</taxon>
        <taxon>Magnoliopsida</taxon>
        <taxon>Liliopsida</taxon>
        <taxon>Poales</taxon>
        <taxon>Poaceae</taxon>
        <taxon>BOP clade</taxon>
        <taxon>Pooideae</taxon>
        <taxon>Poodae</taxon>
        <taxon>Poeae</taxon>
        <taxon>Poeae Chloroplast Group 2 (Poeae type)</taxon>
        <taxon>Loliodinae</taxon>
        <taxon>Loliinae</taxon>
        <taxon>Lolium</taxon>
    </lineage>
</organism>
<name>A0AAD8WJG1_LOLMU</name>
<dbReference type="EMBL" id="JAUUTY010000003">
    <property type="protein sequence ID" value="KAK1664226.1"/>
    <property type="molecule type" value="Genomic_DNA"/>
</dbReference>
<keyword evidence="2" id="KW-1185">Reference proteome</keyword>
<evidence type="ECO:0000313" key="1">
    <source>
        <dbReference type="EMBL" id="KAK1664226.1"/>
    </source>
</evidence>
<accession>A0AAD8WJG1</accession>
<protein>
    <submittedName>
        <fullName evidence="1">Uncharacterized protein</fullName>
    </submittedName>
</protein>
<proteinExistence type="predicted"/>